<dbReference type="PANTHER" id="PTHR43414">
    <property type="entry name" value="MULTIDRUG RESISTANCE PROTEIN MDTG"/>
    <property type="match status" value="1"/>
</dbReference>
<keyword evidence="2" id="KW-0813">Transport</keyword>
<proteinExistence type="predicted"/>
<protein>
    <submittedName>
        <fullName evidence="9">MFS transporter</fullName>
    </submittedName>
</protein>
<feature type="transmembrane region" description="Helical" evidence="7">
    <location>
        <begin position="273"/>
        <end position="291"/>
    </location>
</feature>
<dbReference type="Gene3D" id="1.20.1250.20">
    <property type="entry name" value="MFS general substrate transporter like domains"/>
    <property type="match status" value="2"/>
</dbReference>
<evidence type="ECO:0000256" key="3">
    <source>
        <dbReference type="ARBA" id="ARBA00022475"/>
    </source>
</evidence>
<evidence type="ECO:0000256" key="2">
    <source>
        <dbReference type="ARBA" id="ARBA00022448"/>
    </source>
</evidence>
<evidence type="ECO:0000259" key="8">
    <source>
        <dbReference type="PROSITE" id="PS50850"/>
    </source>
</evidence>
<evidence type="ECO:0000313" key="10">
    <source>
        <dbReference type="Proteomes" id="UP000028549"/>
    </source>
</evidence>
<dbReference type="SUPFAM" id="SSF103473">
    <property type="entry name" value="MFS general substrate transporter"/>
    <property type="match status" value="1"/>
</dbReference>
<feature type="transmembrane region" description="Helical" evidence="7">
    <location>
        <begin position="237"/>
        <end position="257"/>
    </location>
</feature>
<dbReference type="PANTHER" id="PTHR43414:SF3">
    <property type="entry name" value="LMO2377 PROTEIN"/>
    <property type="match status" value="1"/>
</dbReference>
<feature type="transmembrane region" description="Helical" evidence="7">
    <location>
        <begin position="125"/>
        <end position="147"/>
    </location>
</feature>
<comment type="subcellular location">
    <subcellularLocation>
        <location evidence="1">Cell membrane</location>
        <topology evidence="1">Multi-pass membrane protein</topology>
    </subcellularLocation>
</comment>
<accession>A0A084GXC6</accession>
<dbReference type="GO" id="GO:0005886">
    <property type="term" value="C:plasma membrane"/>
    <property type="evidence" value="ECO:0007669"/>
    <property type="project" value="UniProtKB-SubCell"/>
</dbReference>
<evidence type="ECO:0000256" key="6">
    <source>
        <dbReference type="ARBA" id="ARBA00023136"/>
    </source>
</evidence>
<evidence type="ECO:0000256" key="4">
    <source>
        <dbReference type="ARBA" id="ARBA00022692"/>
    </source>
</evidence>
<evidence type="ECO:0000313" key="9">
    <source>
        <dbReference type="EMBL" id="KEZ51988.1"/>
    </source>
</evidence>
<dbReference type="InterPro" id="IPR020846">
    <property type="entry name" value="MFS_dom"/>
</dbReference>
<dbReference type="RefSeq" id="WP_029566859.1">
    <property type="nucleotide sequence ID" value="NZ_JNVC02000005.1"/>
</dbReference>
<dbReference type="AlphaFoldDB" id="A0A084GXC6"/>
<reference evidence="9 10" key="1">
    <citation type="journal article" date="2005" name="Int. J. Syst. Evol. Microbiol.">
        <title>Bacillus cibi sp. nov., isolated from jeotgal, a traditional Korean fermented seafood.</title>
        <authorList>
            <person name="Yoon J.H."/>
            <person name="Lee C.H."/>
            <person name="Oh T.K."/>
        </authorList>
    </citation>
    <scope>NUCLEOTIDE SEQUENCE [LARGE SCALE GENOMIC DNA]</scope>
    <source>
        <strain evidence="9 10">DSM 16189</strain>
    </source>
</reference>
<gene>
    <name evidence="9" type="ORF">GS18_0212880</name>
</gene>
<feature type="transmembrane region" description="Helical" evidence="7">
    <location>
        <begin position="356"/>
        <end position="378"/>
    </location>
</feature>
<keyword evidence="4 7" id="KW-0812">Transmembrane</keyword>
<keyword evidence="10" id="KW-1185">Reference proteome</keyword>
<feature type="transmembrane region" description="Helical" evidence="7">
    <location>
        <begin position="195"/>
        <end position="217"/>
    </location>
</feature>
<feature type="transmembrane region" description="Helical" evidence="7">
    <location>
        <begin position="68"/>
        <end position="87"/>
    </location>
</feature>
<feature type="transmembrane region" description="Helical" evidence="7">
    <location>
        <begin position="37"/>
        <end position="56"/>
    </location>
</feature>
<name>A0A084GXC6_METID</name>
<evidence type="ECO:0000256" key="7">
    <source>
        <dbReference type="SAM" id="Phobius"/>
    </source>
</evidence>
<feature type="transmembrane region" description="Helical" evidence="7">
    <location>
        <begin position="7"/>
        <end position="25"/>
    </location>
</feature>
<dbReference type="PROSITE" id="PS50850">
    <property type="entry name" value="MFS"/>
    <property type="match status" value="1"/>
</dbReference>
<feature type="transmembrane region" description="Helical" evidence="7">
    <location>
        <begin position="331"/>
        <end position="350"/>
    </location>
</feature>
<feature type="transmembrane region" description="Helical" evidence="7">
    <location>
        <begin position="297"/>
        <end position="319"/>
    </location>
</feature>
<dbReference type="STRING" id="246786.GS18_0212880"/>
<evidence type="ECO:0000256" key="5">
    <source>
        <dbReference type="ARBA" id="ARBA00022989"/>
    </source>
</evidence>
<dbReference type="OrthoDB" id="65739at2"/>
<dbReference type="Proteomes" id="UP000028549">
    <property type="component" value="Unassembled WGS sequence"/>
</dbReference>
<dbReference type="Pfam" id="PF07690">
    <property type="entry name" value="MFS_1"/>
    <property type="match status" value="1"/>
</dbReference>
<feature type="transmembrane region" description="Helical" evidence="7">
    <location>
        <begin position="93"/>
        <end position="113"/>
    </location>
</feature>
<sequence length="392" mass="42544">MWTANFFVAASATMIMPFLSLFLSTFGDFSDDYVRRWSGYVFGISFLMAFLVSPLWGRFGDKYGYKKILIMTGAGIATSIFLMGFVQSVHQLFVLRLLMGAVTGFIPTSLALISAQTKKEEAGRTLGTLQMGTVSGGLFGPLIGGLLADQFGFTYTFFITSAVIYISVLLVAFGIKEKPLRTKEEGKKSYSRKQVLQHIFKSPLLLTIMFLTLLIQIGNFSIQPLLALYVSELHGPVNLAFFSGLAFSATGAGNLLASRKWGALGDRIGHEKVLIGLLIASVFCFIPQALVSTLWQLMIFRFLFGMVMGGIIPCITAFIRQTAPVSMQGEVLGYNTSFKFLGNVAGPVLGGTIAGGFGISAVFYVTAGLFLSGAILLWKSVRTEQKQLAEAS</sequence>
<dbReference type="GO" id="GO:0022857">
    <property type="term" value="F:transmembrane transporter activity"/>
    <property type="evidence" value="ECO:0007669"/>
    <property type="project" value="InterPro"/>
</dbReference>
<comment type="caution">
    <text evidence="9">The sequence shown here is derived from an EMBL/GenBank/DDBJ whole genome shotgun (WGS) entry which is preliminary data.</text>
</comment>
<feature type="domain" description="Major facilitator superfamily (MFS) profile" evidence="8">
    <location>
        <begin position="1"/>
        <end position="385"/>
    </location>
</feature>
<keyword evidence="5 7" id="KW-1133">Transmembrane helix</keyword>
<dbReference type="InterPro" id="IPR011701">
    <property type="entry name" value="MFS"/>
</dbReference>
<organism evidence="9 10">
    <name type="scientific">Metabacillus indicus</name>
    <name type="common">Bacillus indicus</name>
    <dbReference type="NCBI Taxonomy" id="246786"/>
    <lineage>
        <taxon>Bacteria</taxon>
        <taxon>Bacillati</taxon>
        <taxon>Bacillota</taxon>
        <taxon>Bacilli</taxon>
        <taxon>Bacillales</taxon>
        <taxon>Bacillaceae</taxon>
        <taxon>Metabacillus</taxon>
    </lineage>
</organism>
<dbReference type="InterPro" id="IPR036259">
    <property type="entry name" value="MFS_trans_sf"/>
</dbReference>
<keyword evidence="6 7" id="KW-0472">Membrane</keyword>
<keyword evidence="3" id="KW-1003">Cell membrane</keyword>
<evidence type="ECO:0000256" key="1">
    <source>
        <dbReference type="ARBA" id="ARBA00004651"/>
    </source>
</evidence>
<feature type="transmembrane region" description="Helical" evidence="7">
    <location>
        <begin position="153"/>
        <end position="175"/>
    </location>
</feature>
<dbReference type="EMBL" id="JNVC02000005">
    <property type="protein sequence ID" value="KEZ51988.1"/>
    <property type="molecule type" value="Genomic_DNA"/>
</dbReference>